<dbReference type="PROSITE" id="PS50022">
    <property type="entry name" value="FA58C_3"/>
    <property type="match status" value="1"/>
</dbReference>
<keyword evidence="4" id="KW-1185">Reference proteome</keyword>
<dbReference type="Proteomes" id="UP000249248">
    <property type="component" value="Unassembled WGS sequence"/>
</dbReference>
<dbReference type="InterPro" id="IPR026444">
    <property type="entry name" value="Secre_tail"/>
</dbReference>
<dbReference type="RefSeq" id="WP_111064345.1">
    <property type="nucleotide sequence ID" value="NZ_JBHUCU010000020.1"/>
</dbReference>
<dbReference type="InterPro" id="IPR008979">
    <property type="entry name" value="Galactose-bd-like_sf"/>
</dbReference>
<dbReference type="SUPFAM" id="SSF49785">
    <property type="entry name" value="Galactose-binding domain-like"/>
    <property type="match status" value="1"/>
</dbReference>
<evidence type="ECO:0000256" key="1">
    <source>
        <dbReference type="ARBA" id="ARBA00022729"/>
    </source>
</evidence>
<comment type="caution">
    <text evidence="3">The sequence shown here is derived from an EMBL/GenBank/DDBJ whole genome shotgun (WGS) entry which is preliminary data.</text>
</comment>
<evidence type="ECO:0000259" key="2">
    <source>
        <dbReference type="PROSITE" id="PS50022"/>
    </source>
</evidence>
<dbReference type="Pfam" id="PF00754">
    <property type="entry name" value="F5_F8_type_C"/>
    <property type="match status" value="1"/>
</dbReference>
<feature type="domain" description="F5/8 type C" evidence="2">
    <location>
        <begin position="1"/>
        <end position="153"/>
    </location>
</feature>
<sequence length="254" mass="28478">MKYILSTILLFTLATNGFSQCYPERHNTTWFNQWISCEKTENPNTTRPASHWIMYDFGTEMKMYTLNIWNINAPDLLSDGIQKANIDYSSDGITWLEYGEVTFNQGTGENTYEGQNVLNFNGAVAKYLLITSESNYGGNCAGFAEMKLEVDSLKVVPTDPSVTDSLSTDSICIVADVFPNPMINNELYITLNEQCVHAVNYNLTDANGRILIQNTPIALNETVEILKGKELAPGVYIVTLLSNYAKSEYKIVKQ</sequence>
<name>A0A2W1NAC3_9FLAO</name>
<dbReference type="EMBL" id="QKSB01000013">
    <property type="protein sequence ID" value="PZE15983.1"/>
    <property type="molecule type" value="Genomic_DNA"/>
</dbReference>
<reference evidence="3 4" key="1">
    <citation type="submission" date="2018-06" db="EMBL/GenBank/DDBJ databases">
        <title>The draft genome sequence of Crocinitomix sp. SM1701.</title>
        <authorList>
            <person name="Zhang X."/>
        </authorList>
    </citation>
    <scope>NUCLEOTIDE SEQUENCE [LARGE SCALE GENOMIC DNA]</scope>
    <source>
        <strain evidence="3 4">SM1701</strain>
    </source>
</reference>
<dbReference type="OrthoDB" id="901313at2"/>
<gene>
    <name evidence="3" type="ORF">DNU06_15155</name>
</gene>
<evidence type="ECO:0000313" key="4">
    <source>
        <dbReference type="Proteomes" id="UP000249248"/>
    </source>
</evidence>
<protein>
    <recommendedName>
        <fullName evidence="2">F5/8 type C domain-containing protein</fullName>
    </recommendedName>
</protein>
<proteinExistence type="predicted"/>
<evidence type="ECO:0000313" key="3">
    <source>
        <dbReference type="EMBL" id="PZE15983.1"/>
    </source>
</evidence>
<organism evidence="3 4">
    <name type="scientific">Putridiphycobacter roseus</name>
    <dbReference type="NCBI Taxonomy" id="2219161"/>
    <lineage>
        <taxon>Bacteria</taxon>
        <taxon>Pseudomonadati</taxon>
        <taxon>Bacteroidota</taxon>
        <taxon>Flavobacteriia</taxon>
        <taxon>Flavobacteriales</taxon>
        <taxon>Crocinitomicaceae</taxon>
        <taxon>Putridiphycobacter</taxon>
    </lineage>
</organism>
<keyword evidence="1" id="KW-0732">Signal</keyword>
<accession>A0A2W1NAC3</accession>
<dbReference type="InterPro" id="IPR000421">
    <property type="entry name" value="FA58C"/>
</dbReference>
<dbReference type="NCBIfam" id="TIGR04183">
    <property type="entry name" value="Por_Secre_tail"/>
    <property type="match status" value="1"/>
</dbReference>
<dbReference type="Gene3D" id="2.60.120.260">
    <property type="entry name" value="Galactose-binding domain-like"/>
    <property type="match status" value="1"/>
</dbReference>
<dbReference type="AlphaFoldDB" id="A0A2W1NAC3"/>
<dbReference type="Pfam" id="PF18962">
    <property type="entry name" value="Por_Secre_tail"/>
    <property type="match status" value="1"/>
</dbReference>